<protein>
    <submittedName>
        <fullName evidence="2">Putative stress induced protein</fullName>
    </submittedName>
</protein>
<evidence type="ECO:0000256" key="1">
    <source>
        <dbReference type="SAM" id="MobiDB-lite"/>
    </source>
</evidence>
<reference evidence="2" key="1">
    <citation type="submission" date="2019-08" db="EMBL/GenBank/DDBJ databases">
        <title>Reference gene set and small RNA set construction with multiple tissues from Davidia involucrata Baill.</title>
        <authorList>
            <person name="Yang H."/>
            <person name="Zhou C."/>
            <person name="Li G."/>
            <person name="Wang J."/>
            <person name="Gao P."/>
            <person name="Wang M."/>
            <person name="Wang R."/>
            <person name="Zhao Y."/>
        </authorList>
    </citation>
    <scope>NUCLEOTIDE SEQUENCE</scope>
    <source>
        <tissue evidence="2">Mixed with DoveR01_LX</tissue>
    </source>
</reference>
<gene>
    <name evidence="2" type="ORF">Din_041508</name>
</gene>
<accession>A0A5B7BTZ2</accession>
<sequence>MAKPEEKPAFMNCSPIREHEEEENDIDGYEETVSARGCGCLRLFCFEWRRQSSDGDNRNLLQQKETWLVKKVKEAKEVSERVAGPKWKNFIRKISKYFSQQKAKTQFQYDPHSYALNFDDGFDHEEEDGLLLGPSSAGHFSGEERRVLL</sequence>
<dbReference type="PANTHER" id="PTHR47076:SF1">
    <property type="entry name" value="NHL DOMAIN PROTEIN"/>
    <property type="match status" value="1"/>
</dbReference>
<evidence type="ECO:0000313" key="2">
    <source>
        <dbReference type="EMBL" id="MPA72067.1"/>
    </source>
</evidence>
<name>A0A5B7BTZ2_DAVIN</name>
<dbReference type="PANTHER" id="PTHR47076">
    <property type="entry name" value="NHL DOMAIN PROTEIN"/>
    <property type="match status" value="1"/>
</dbReference>
<organism evidence="2">
    <name type="scientific">Davidia involucrata</name>
    <name type="common">Dove tree</name>
    <dbReference type="NCBI Taxonomy" id="16924"/>
    <lineage>
        <taxon>Eukaryota</taxon>
        <taxon>Viridiplantae</taxon>
        <taxon>Streptophyta</taxon>
        <taxon>Embryophyta</taxon>
        <taxon>Tracheophyta</taxon>
        <taxon>Spermatophyta</taxon>
        <taxon>Magnoliopsida</taxon>
        <taxon>eudicotyledons</taxon>
        <taxon>Gunneridae</taxon>
        <taxon>Pentapetalae</taxon>
        <taxon>asterids</taxon>
        <taxon>Cornales</taxon>
        <taxon>Nyssaceae</taxon>
        <taxon>Davidia</taxon>
    </lineage>
</organism>
<feature type="region of interest" description="Disordered" evidence="1">
    <location>
        <begin position="1"/>
        <end position="25"/>
    </location>
</feature>
<dbReference type="AlphaFoldDB" id="A0A5B7BTZ2"/>
<dbReference type="EMBL" id="GHES01041508">
    <property type="protein sequence ID" value="MPA72067.1"/>
    <property type="molecule type" value="Transcribed_RNA"/>
</dbReference>
<proteinExistence type="predicted"/>